<reference evidence="2" key="2">
    <citation type="journal article" date="2009" name="Fungal Genet. Biol.">
        <title>The 2008 update of the Aspergillus nidulans genome annotation: a community effort.</title>
        <authorList>
            <person name="Wortman J.R."/>
            <person name="Gilsenan J.M."/>
            <person name="Joardar V."/>
            <person name="Deegan J."/>
            <person name="Clutterbuck J."/>
            <person name="Andersen M.R."/>
            <person name="Archer D."/>
            <person name="Bencina M."/>
            <person name="Braus G."/>
            <person name="Coutinho P."/>
            <person name="von Dohren H."/>
            <person name="Doonan J."/>
            <person name="Driessen A.J."/>
            <person name="Durek P."/>
            <person name="Espeso E."/>
            <person name="Fekete E."/>
            <person name="Flipphi M."/>
            <person name="Estrada C.G."/>
            <person name="Geysens S."/>
            <person name="Goldman G."/>
            <person name="de Groot P.W."/>
            <person name="Hansen K."/>
            <person name="Harris S.D."/>
            <person name="Heinekamp T."/>
            <person name="Helmstaedt K."/>
            <person name="Henrissat B."/>
            <person name="Hofmann G."/>
            <person name="Homan T."/>
            <person name="Horio T."/>
            <person name="Horiuchi H."/>
            <person name="James S."/>
            <person name="Jones M."/>
            <person name="Karaffa L."/>
            <person name="Karanyi Z."/>
            <person name="Kato M."/>
            <person name="Keller N."/>
            <person name="Kelly D.E."/>
            <person name="Kiel J.A."/>
            <person name="Kim J.M."/>
            <person name="van der Klei I.J."/>
            <person name="Klis F.M."/>
            <person name="Kovalchuk A."/>
            <person name="Krasevec N."/>
            <person name="Kubicek C.P."/>
            <person name="Liu B."/>
            <person name="Maccabe A."/>
            <person name="Meyer V."/>
            <person name="Mirabito P."/>
            <person name="Miskei M."/>
            <person name="Mos M."/>
            <person name="Mullins J."/>
            <person name="Nelson D.R."/>
            <person name="Nielsen J."/>
            <person name="Oakley B.R."/>
            <person name="Osmani S.A."/>
            <person name="Pakula T."/>
            <person name="Paszewski A."/>
            <person name="Paulsen I."/>
            <person name="Pilsyk S."/>
            <person name="Pocsi I."/>
            <person name="Punt P.J."/>
            <person name="Ram A.F."/>
            <person name="Ren Q."/>
            <person name="Robellet X."/>
            <person name="Robson G."/>
            <person name="Seiboth B."/>
            <person name="van Solingen P."/>
            <person name="Specht T."/>
            <person name="Sun J."/>
            <person name="Taheri-Talesh N."/>
            <person name="Takeshita N."/>
            <person name="Ussery D."/>
            <person name="vanKuyk P.A."/>
            <person name="Visser H."/>
            <person name="van de Vondervoort P.J."/>
            <person name="de Vries R.P."/>
            <person name="Walton J."/>
            <person name="Xiang X."/>
            <person name="Xiong Y."/>
            <person name="Zeng A.P."/>
            <person name="Brandt B.W."/>
            <person name="Cornell M.J."/>
            <person name="van den Hondel C.A."/>
            <person name="Visser J."/>
            <person name="Oliver S.G."/>
            <person name="Turner G."/>
        </authorList>
    </citation>
    <scope>GENOME REANNOTATION</scope>
    <source>
        <strain evidence="2">FGSC A4 / ATCC 38163 / CBS 112.46 / NRRL 194 / M139</strain>
    </source>
</reference>
<dbReference type="VEuPathDB" id="FungiDB:AN0882"/>
<accession>C8VPY7</accession>
<reference evidence="2" key="1">
    <citation type="journal article" date="2005" name="Nature">
        <title>Sequencing of Aspergillus nidulans and comparative analysis with A. fumigatus and A. oryzae.</title>
        <authorList>
            <person name="Galagan J.E."/>
            <person name="Calvo S.E."/>
            <person name="Cuomo C."/>
            <person name="Ma L.J."/>
            <person name="Wortman J.R."/>
            <person name="Batzoglou S."/>
            <person name="Lee S.I."/>
            <person name="Basturkmen M."/>
            <person name="Spevak C.C."/>
            <person name="Clutterbuck J."/>
            <person name="Kapitonov V."/>
            <person name="Jurka J."/>
            <person name="Scazzocchio C."/>
            <person name="Farman M."/>
            <person name="Butler J."/>
            <person name="Purcell S."/>
            <person name="Harris S."/>
            <person name="Braus G.H."/>
            <person name="Draht O."/>
            <person name="Busch S."/>
            <person name="D'Enfert C."/>
            <person name="Bouchier C."/>
            <person name="Goldman G.H."/>
            <person name="Bell-Pedersen D."/>
            <person name="Griffiths-Jones S."/>
            <person name="Doonan J.H."/>
            <person name="Yu J."/>
            <person name="Vienken K."/>
            <person name="Pain A."/>
            <person name="Freitag M."/>
            <person name="Selker E.U."/>
            <person name="Archer D.B."/>
            <person name="Penalva M.A."/>
            <person name="Oakley B.R."/>
            <person name="Momany M."/>
            <person name="Tanaka T."/>
            <person name="Kumagai T."/>
            <person name="Asai K."/>
            <person name="Machida M."/>
            <person name="Nierman W.C."/>
            <person name="Denning D.W."/>
            <person name="Caddick M."/>
            <person name="Hynes M."/>
            <person name="Paoletti M."/>
            <person name="Fischer R."/>
            <person name="Miller B."/>
            <person name="Dyer P."/>
            <person name="Sachs M.S."/>
            <person name="Osmani S.A."/>
            <person name="Birren B.W."/>
        </authorList>
    </citation>
    <scope>NUCLEOTIDE SEQUENCE [LARGE SCALE GENOMIC DNA]</scope>
    <source>
        <strain evidence="2">FGSC A4 / ATCC 38163 / CBS 112.46 / NRRL 194 / M139</strain>
    </source>
</reference>
<dbReference type="Proteomes" id="UP000000560">
    <property type="component" value="Chromosome VIII"/>
</dbReference>
<evidence type="ECO:0000313" key="2">
    <source>
        <dbReference type="Proteomes" id="UP000000560"/>
    </source>
</evidence>
<evidence type="ECO:0000313" key="1">
    <source>
        <dbReference type="EMBL" id="CBF88598.1"/>
    </source>
</evidence>
<sequence>MNPKQKTAIIVVALVLVPIILVCCAFALALGCAEFWSSGRFTLIKPWIRRQLATVRKQLKPPRAPHTLRCIIAETDSHTLNQRLTLVSNINLMRNNRVLRLTPLPSDGLMDAFYRLPRSTTMDKYRIELDKTSDPMTLTTELAPTVAMHSRKTLLQLGYRGLPKSCM</sequence>
<dbReference type="AlphaFoldDB" id="Q5BEZ8"/>
<protein>
    <submittedName>
        <fullName evidence="1">Uncharacterized protein</fullName>
    </submittedName>
</protein>
<dbReference type="PROSITE" id="PS51257">
    <property type="entry name" value="PROKAR_LIPOPROTEIN"/>
    <property type="match status" value="1"/>
</dbReference>
<dbReference type="InParanoid" id="Q5BEZ8"/>
<dbReference type="GeneID" id="2876656"/>
<keyword evidence="2" id="KW-1185">Reference proteome</keyword>
<organism evidence="1 2">
    <name type="scientific">Emericella nidulans (strain FGSC A4 / ATCC 38163 / CBS 112.46 / NRRL 194 / M139)</name>
    <name type="common">Aspergillus nidulans</name>
    <dbReference type="NCBI Taxonomy" id="227321"/>
    <lineage>
        <taxon>Eukaryota</taxon>
        <taxon>Fungi</taxon>
        <taxon>Dikarya</taxon>
        <taxon>Ascomycota</taxon>
        <taxon>Pezizomycotina</taxon>
        <taxon>Eurotiomycetes</taxon>
        <taxon>Eurotiomycetidae</taxon>
        <taxon>Eurotiales</taxon>
        <taxon>Aspergillaceae</taxon>
        <taxon>Aspergillus</taxon>
        <taxon>Aspergillus subgen. Nidulantes</taxon>
    </lineage>
</organism>
<accession>Q5BEZ8</accession>
<dbReference type="RefSeq" id="XP_658486.1">
    <property type="nucleotide sequence ID" value="XM_653394.1"/>
</dbReference>
<name>Q5BEZ8_EMENI</name>
<dbReference type="KEGG" id="ani:ANIA_00882"/>
<dbReference type="HOGENOM" id="CLU_1594514_0_0_1"/>
<gene>
    <name evidence="1" type="ORF">ANIA_00882</name>
</gene>
<dbReference type="EMBL" id="BN001308">
    <property type="protein sequence ID" value="CBF88598.1"/>
    <property type="molecule type" value="Genomic_DNA"/>
</dbReference>
<proteinExistence type="predicted"/>
<dbReference type="OrthoDB" id="10551215at2759"/>